<protein>
    <submittedName>
        <fullName evidence="1">Uncharacterized protein</fullName>
    </submittedName>
</protein>
<evidence type="ECO:0000313" key="2">
    <source>
        <dbReference type="Proteomes" id="UP001285908"/>
    </source>
</evidence>
<evidence type="ECO:0000313" key="1">
    <source>
        <dbReference type="EMBL" id="KAK3488036.1"/>
    </source>
</evidence>
<reference evidence="1 2" key="1">
    <citation type="journal article" date="2023" name="Mol. Phylogenet. Evol.">
        <title>Genome-scale phylogeny and comparative genomics of the fungal order Sordariales.</title>
        <authorList>
            <person name="Hensen N."/>
            <person name="Bonometti L."/>
            <person name="Westerberg I."/>
            <person name="Brannstrom I.O."/>
            <person name="Guillou S."/>
            <person name="Cros-Aarteil S."/>
            <person name="Calhoun S."/>
            <person name="Haridas S."/>
            <person name="Kuo A."/>
            <person name="Mondo S."/>
            <person name="Pangilinan J."/>
            <person name="Riley R."/>
            <person name="LaButti K."/>
            <person name="Andreopoulos B."/>
            <person name="Lipzen A."/>
            <person name="Chen C."/>
            <person name="Yan M."/>
            <person name="Daum C."/>
            <person name="Ng V."/>
            <person name="Clum A."/>
            <person name="Steindorff A."/>
            <person name="Ohm R.A."/>
            <person name="Martin F."/>
            <person name="Silar P."/>
            <person name="Natvig D.O."/>
            <person name="Lalanne C."/>
            <person name="Gautier V."/>
            <person name="Ament-Velasquez S.L."/>
            <person name="Kruys A."/>
            <person name="Hutchinson M.I."/>
            <person name="Powell A.J."/>
            <person name="Barry K."/>
            <person name="Miller A.N."/>
            <person name="Grigoriev I.V."/>
            <person name="Debuchy R."/>
            <person name="Gladieux P."/>
            <person name="Hiltunen Thoren M."/>
            <person name="Johannesson H."/>
        </authorList>
    </citation>
    <scope>NUCLEOTIDE SEQUENCE [LARGE SCALE GENOMIC DNA]</scope>
    <source>
        <strain evidence="1 2">FGSC 10403</strain>
    </source>
</reference>
<sequence>MAPFGFGDPKRVSISRHALVRVVDGSDIMCIVLEFCEPTWCAYGDSWKRASCPGVASNVTGCLGQGTVPSQSQPDAWNDWQGLNERTLPREGTQVTHATCDRDLRFRVKPWKAMALGWKSFTRGRKSVGQARRRRCQQRIVLQG</sequence>
<dbReference type="GeneID" id="87872919"/>
<organism evidence="1 2">
    <name type="scientific">Neurospora hispaniola</name>
    <dbReference type="NCBI Taxonomy" id="588809"/>
    <lineage>
        <taxon>Eukaryota</taxon>
        <taxon>Fungi</taxon>
        <taxon>Dikarya</taxon>
        <taxon>Ascomycota</taxon>
        <taxon>Pezizomycotina</taxon>
        <taxon>Sordariomycetes</taxon>
        <taxon>Sordariomycetidae</taxon>
        <taxon>Sordariales</taxon>
        <taxon>Sordariaceae</taxon>
        <taxon>Neurospora</taxon>
    </lineage>
</organism>
<keyword evidence="2" id="KW-1185">Reference proteome</keyword>
<gene>
    <name evidence="1" type="ORF">B0T23DRAFT_322450</name>
</gene>
<dbReference type="AlphaFoldDB" id="A0AAJ0I2Q0"/>
<comment type="caution">
    <text evidence="1">The sequence shown here is derived from an EMBL/GenBank/DDBJ whole genome shotgun (WGS) entry which is preliminary data.</text>
</comment>
<name>A0AAJ0I2Q0_9PEZI</name>
<accession>A0AAJ0I2Q0</accession>
<dbReference type="RefSeq" id="XP_062690163.1">
    <property type="nucleotide sequence ID" value="XM_062835297.1"/>
</dbReference>
<proteinExistence type="predicted"/>
<dbReference type="Proteomes" id="UP001285908">
    <property type="component" value="Unassembled WGS sequence"/>
</dbReference>
<dbReference type="EMBL" id="JAULSX010000007">
    <property type="protein sequence ID" value="KAK3488036.1"/>
    <property type="molecule type" value="Genomic_DNA"/>
</dbReference>